<evidence type="ECO:0000313" key="4">
    <source>
        <dbReference type="Proteomes" id="UP001595625"/>
    </source>
</evidence>
<evidence type="ECO:0000313" key="3">
    <source>
        <dbReference type="EMBL" id="MFC3210941.1"/>
    </source>
</evidence>
<dbReference type="EMBL" id="JBHRUJ010000014">
    <property type="protein sequence ID" value="MFC3210941.1"/>
    <property type="molecule type" value="Genomic_DNA"/>
</dbReference>
<keyword evidence="4" id="KW-1185">Reference proteome</keyword>
<feature type="compositionally biased region" description="Basic and acidic residues" evidence="1">
    <location>
        <begin position="165"/>
        <end position="203"/>
    </location>
</feature>
<reference evidence="4" key="1">
    <citation type="journal article" date="2019" name="Int. J. Syst. Evol. Microbiol.">
        <title>The Global Catalogue of Microorganisms (GCM) 10K type strain sequencing project: providing services to taxonomists for standard genome sequencing and annotation.</title>
        <authorList>
            <consortium name="The Broad Institute Genomics Platform"/>
            <consortium name="The Broad Institute Genome Sequencing Center for Infectious Disease"/>
            <person name="Wu L."/>
            <person name="Ma J."/>
        </authorList>
    </citation>
    <scope>NUCLEOTIDE SEQUENCE [LARGE SCALE GENOMIC DNA]</scope>
    <source>
        <strain evidence="4">CCM 320</strain>
    </source>
</reference>
<feature type="region of interest" description="Disordered" evidence="1">
    <location>
        <begin position="156"/>
        <end position="203"/>
    </location>
</feature>
<dbReference type="RefSeq" id="WP_117313795.1">
    <property type="nucleotide sequence ID" value="NZ_JBHRUJ010000014.1"/>
</dbReference>
<dbReference type="Pfam" id="PF11181">
    <property type="entry name" value="YflT"/>
    <property type="match status" value="1"/>
</dbReference>
<organism evidence="3 4">
    <name type="scientific">Planomicrobium okeanokoites</name>
    <name type="common">Planococcus okeanokoites</name>
    <name type="synonym">Flavobacterium okeanokoites</name>
    <dbReference type="NCBI Taxonomy" id="244"/>
    <lineage>
        <taxon>Bacteria</taxon>
        <taxon>Bacillati</taxon>
        <taxon>Bacillota</taxon>
        <taxon>Bacilli</taxon>
        <taxon>Bacillales</taxon>
        <taxon>Caryophanaceae</taxon>
        <taxon>Planomicrobium</taxon>
    </lineage>
</organism>
<comment type="caution">
    <text evidence="3">The sequence shown here is derived from an EMBL/GenBank/DDBJ whole genome shotgun (WGS) entry which is preliminary data.</text>
</comment>
<protein>
    <submittedName>
        <fullName evidence="3">General stress protein</fullName>
    </submittedName>
</protein>
<sequence>MDKEKKVLAVVFSEEDLMRKIEGLKTQGYKESDIHLVAQDGDRLDTIENRTGAEGEQVNSFKDKFKGFISGEGSVREGVKSLGLNDQETERYTADIANGGILLYTEEERAGILEAVEEGELRNNQGTETPEDQKRHQFINSVDNNFDEQEDRFARGETFLQDPTLVKDERHVSFTTEEKPEVEKARGGTSEAEKHTKSDKKYR</sequence>
<proteinExistence type="predicted"/>
<dbReference type="Proteomes" id="UP001595625">
    <property type="component" value="Unassembled WGS sequence"/>
</dbReference>
<evidence type="ECO:0000256" key="1">
    <source>
        <dbReference type="SAM" id="MobiDB-lite"/>
    </source>
</evidence>
<dbReference type="InterPro" id="IPR025889">
    <property type="entry name" value="GSP17M-like_dom"/>
</dbReference>
<feature type="domain" description="General stress protein 17M-like" evidence="2">
    <location>
        <begin position="7"/>
        <end position="99"/>
    </location>
</feature>
<evidence type="ECO:0000259" key="2">
    <source>
        <dbReference type="Pfam" id="PF11181"/>
    </source>
</evidence>
<gene>
    <name evidence="3" type="ORF">ACFOEJ_07665</name>
</gene>
<accession>A0ABV7KNG9</accession>
<name>A0ABV7KNG9_PLAOK</name>